<proteinExistence type="predicted"/>
<feature type="transmembrane region" description="Helical" evidence="1">
    <location>
        <begin position="484"/>
        <end position="503"/>
    </location>
</feature>
<evidence type="ECO:0000259" key="3">
    <source>
        <dbReference type="Pfam" id="PF08239"/>
    </source>
</evidence>
<keyword evidence="1" id="KW-1133">Transmembrane helix</keyword>
<evidence type="ECO:0000313" key="5">
    <source>
        <dbReference type="Proteomes" id="UP000076404"/>
    </source>
</evidence>
<feature type="chain" id="PRO_5007506776" description="SH3b domain-containing protein" evidence="2">
    <location>
        <begin position="21"/>
        <end position="748"/>
    </location>
</feature>
<gene>
    <name evidence="4" type="ORF">GEMMAAP_08250</name>
</gene>
<dbReference type="eggNOG" id="COG4783">
    <property type="taxonomic scope" value="Bacteria"/>
</dbReference>
<feature type="domain" description="SH3b" evidence="3">
    <location>
        <begin position="691"/>
        <end position="738"/>
    </location>
</feature>
<dbReference type="Pfam" id="PF13584">
    <property type="entry name" value="BatD"/>
    <property type="match status" value="1"/>
</dbReference>
<dbReference type="SUPFAM" id="SSF48452">
    <property type="entry name" value="TPR-like"/>
    <property type="match status" value="1"/>
</dbReference>
<accession>A0A143BIF6</accession>
<keyword evidence="1" id="KW-0472">Membrane</keyword>
<dbReference type="EMBL" id="CP011454">
    <property type="protein sequence ID" value="AMW04826.1"/>
    <property type="molecule type" value="Genomic_DNA"/>
</dbReference>
<feature type="transmembrane region" description="Helical" evidence="1">
    <location>
        <begin position="328"/>
        <end position="350"/>
    </location>
</feature>
<keyword evidence="1" id="KW-0812">Transmembrane</keyword>
<dbReference type="InterPro" id="IPR025738">
    <property type="entry name" value="BatD"/>
</dbReference>
<dbReference type="InterPro" id="IPR011990">
    <property type="entry name" value="TPR-like_helical_dom_sf"/>
</dbReference>
<organism evidence="4 5">
    <name type="scientific">Gemmatimonas phototrophica</name>
    <dbReference type="NCBI Taxonomy" id="1379270"/>
    <lineage>
        <taxon>Bacteria</taxon>
        <taxon>Pseudomonadati</taxon>
        <taxon>Gemmatimonadota</taxon>
        <taxon>Gemmatimonadia</taxon>
        <taxon>Gemmatimonadales</taxon>
        <taxon>Gemmatimonadaceae</taxon>
        <taxon>Gemmatimonas</taxon>
    </lineage>
</organism>
<evidence type="ECO:0000256" key="1">
    <source>
        <dbReference type="SAM" id="Phobius"/>
    </source>
</evidence>
<dbReference type="AlphaFoldDB" id="A0A143BIF6"/>
<dbReference type="Pfam" id="PF08239">
    <property type="entry name" value="SH3_3"/>
    <property type="match status" value="1"/>
</dbReference>
<sequence length="748" mass="79931">MATARCRSAIAMAVLLPVTSAPILSSQPSPTAIVDRIRSTDGKPIDFHAAAFPESVYVGQQVTYQVAVLLSDQARSRLRRNPEFLPPELRGLLAYELGTPRRVPARSYGGGVAYEAHVFQRALFGVAAGTLKVPAPQLTYSLPQSSSYFSREERFVVRAESAQLVIRPLPEEGRPSDFTGAVGVLRASTRFDGADVRVGDPLVLTIRIEGTGNVKLLPRPALELSWASVVPGSERVQVDTTGALVRGAKEFDFILTPNQSGAVTLPVVRYAYFDPYRRAYANAESAPADVRVADGNLAAGAEAPESDALPLRTWQHRETRSVAEWAPLWRILGLVLLLLAPVPALVTLVARVRRQRAAQRPDVPRASAREEAIDDDSPAGMARRTRRTMLAELAFRLHVKATDLVTPADVERVLRRRGVTRATTRDVMLLLDELATQGFAGPSGTNQDRPLAHQRAEPLLAKVNGEAVTHGRARLWSRRARQSSALLPVLLVGLAMSGPLHTLHAAPLAVVDTTATCQSESAEASSGLAVLVEEGMAAYRAGRFTTAAQRMGTAVAICPRDADLLLNWGNAAWAASDTVSAVMAWQRAARLDPLAADAQERLALLPAGARGGFAEVPMVPVTALVIAGAVAWLVGWVLFLVAWRDPNGSGTVSLVATLLLAAALAAGGTAWWGHRALSSSGLAVVRRPETLRSAPGFDANTAGGLSTGDLVRMSSMQEGWFRIEHIDGRSGWVPASRLAPLVGGTATR</sequence>
<keyword evidence="2" id="KW-0732">Signal</keyword>
<reference evidence="4 5" key="2">
    <citation type="journal article" date="2016" name="Environ. Microbiol. Rep.">
        <title>Metagenomic evidence for the presence of phototrophic Gemmatimonadetes bacteria in diverse environments.</title>
        <authorList>
            <person name="Zeng Y."/>
            <person name="Baumbach J."/>
            <person name="Barbosa E.G."/>
            <person name="Azevedo V."/>
            <person name="Zhang C."/>
            <person name="Koblizek M."/>
        </authorList>
    </citation>
    <scope>NUCLEOTIDE SEQUENCE [LARGE SCALE GENOMIC DNA]</scope>
    <source>
        <strain evidence="4 5">AP64</strain>
    </source>
</reference>
<dbReference type="SUPFAM" id="SSF50044">
    <property type="entry name" value="SH3-domain"/>
    <property type="match status" value="1"/>
</dbReference>
<dbReference type="CDD" id="cd00174">
    <property type="entry name" value="SH3"/>
    <property type="match status" value="1"/>
</dbReference>
<feature type="signal peptide" evidence="2">
    <location>
        <begin position="1"/>
        <end position="20"/>
    </location>
</feature>
<dbReference type="InterPro" id="IPR036028">
    <property type="entry name" value="SH3-like_dom_sf"/>
</dbReference>
<feature type="transmembrane region" description="Helical" evidence="1">
    <location>
        <begin position="654"/>
        <end position="673"/>
    </location>
</feature>
<protein>
    <recommendedName>
        <fullName evidence="3">SH3b domain-containing protein</fullName>
    </recommendedName>
</protein>
<dbReference type="PANTHER" id="PTHR40940">
    <property type="entry name" value="PROTEIN BATD-RELATED"/>
    <property type="match status" value="1"/>
</dbReference>
<dbReference type="Gene3D" id="2.30.30.40">
    <property type="entry name" value="SH3 Domains"/>
    <property type="match status" value="1"/>
</dbReference>
<dbReference type="Proteomes" id="UP000076404">
    <property type="component" value="Chromosome"/>
</dbReference>
<name>A0A143BIF6_9BACT</name>
<dbReference type="PANTHER" id="PTHR40940:SF2">
    <property type="entry name" value="BATD"/>
    <property type="match status" value="1"/>
</dbReference>
<evidence type="ECO:0000313" key="4">
    <source>
        <dbReference type="EMBL" id="AMW04826.1"/>
    </source>
</evidence>
<evidence type="ECO:0000256" key="2">
    <source>
        <dbReference type="SAM" id="SignalP"/>
    </source>
</evidence>
<dbReference type="InterPro" id="IPR003646">
    <property type="entry name" value="SH3-like_bac-type"/>
</dbReference>
<feature type="transmembrane region" description="Helical" evidence="1">
    <location>
        <begin position="621"/>
        <end position="642"/>
    </location>
</feature>
<dbReference type="KEGG" id="gph:GEMMAAP_08250"/>
<keyword evidence="5" id="KW-1185">Reference proteome</keyword>
<dbReference type="STRING" id="1379270.GEMMAAP_08250"/>
<reference evidence="4 5" key="1">
    <citation type="journal article" date="2014" name="Proc. Natl. Acad. Sci. U.S.A.">
        <title>Functional type 2 photosynthetic reaction centers found in the rare bacterial phylum Gemmatimonadetes.</title>
        <authorList>
            <person name="Zeng Y."/>
            <person name="Feng F."/>
            <person name="Medova H."/>
            <person name="Dean J."/>
            <person name="Koblizek M."/>
        </authorList>
    </citation>
    <scope>NUCLEOTIDE SEQUENCE [LARGE SCALE GENOMIC DNA]</scope>
    <source>
        <strain evidence="4 5">AP64</strain>
    </source>
</reference>
<dbReference type="Gene3D" id="1.25.40.10">
    <property type="entry name" value="Tetratricopeptide repeat domain"/>
    <property type="match status" value="1"/>
</dbReference>